<keyword evidence="2" id="KW-1133">Transmembrane helix</keyword>
<feature type="compositionally biased region" description="Basic and acidic residues" evidence="1">
    <location>
        <begin position="31"/>
        <end position="40"/>
    </location>
</feature>
<comment type="caution">
    <text evidence="3">The sequence shown here is derived from an EMBL/GenBank/DDBJ whole genome shotgun (WGS) entry which is preliminary data.</text>
</comment>
<keyword evidence="2" id="KW-0472">Membrane</keyword>
<evidence type="ECO:0000313" key="3">
    <source>
        <dbReference type="EMBL" id="TNN35978.1"/>
    </source>
</evidence>
<reference evidence="3 4" key="1">
    <citation type="submission" date="2019-03" db="EMBL/GenBank/DDBJ databases">
        <title>First draft genome of Liparis tanakae, snailfish: a comprehensive survey of snailfish specific genes.</title>
        <authorList>
            <person name="Kim W."/>
            <person name="Song I."/>
            <person name="Jeong J.-H."/>
            <person name="Kim D."/>
            <person name="Kim S."/>
            <person name="Ryu S."/>
            <person name="Song J.Y."/>
            <person name="Lee S.K."/>
        </authorList>
    </citation>
    <scope>NUCLEOTIDE SEQUENCE [LARGE SCALE GENOMIC DNA]</scope>
    <source>
        <tissue evidence="3">Muscle</tissue>
    </source>
</reference>
<evidence type="ECO:0000313" key="4">
    <source>
        <dbReference type="Proteomes" id="UP000314294"/>
    </source>
</evidence>
<accession>A0A4Z2F4F7</accession>
<sequence>MLCPGSRVKEPYSLKMASGEASAALSSQGDDVERDRGHVHGEALGVRQQEAERAAELPLALQRVDQREGEAQRVDQQVGCTQQQQQQQHSVVSVRGTSSLRTSSQEVHKSFQNKCSSRYEPRVVEYADYQLFITVLFIVFLYLYWPKVPVLRYFYRYLYWPRVPVLRSLYLYLYRWGPPVTCTLSSLMGSSWKVTPSSTTVGGAGGAGPGVAFRASMTLKGVQPAAPWPETQVNHRRDEVIAPFKVQ</sequence>
<proteinExistence type="predicted"/>
<feature type="region of interest" description="Disordered" evidence="1">
    <location>
        <begin position="14"/>
        <end position="40"/>
    </location>
</feature>
<keyword evidence="2" id="KW-0812">Transmembrane</keyword>
<evidence type="ECO:0000256" key="2">
    <source>
        <dbReference type="SAM" id="Phobius"/>
    </source>
</evidence>
<evidence type="ECO:0000256" key="1">
    <source>
        <dbReference type="SAM" id="MobiDB-lite"/>
    </source>
</evidence>
<name>A0A4Z2F4F7_9TELE</name>
<dbReference type="EMBL" id="SRLO01001676">
    <property type="protein sequence ID" value="TNN35978.1"/>
    <property type="molecule type" value="Genomic_DNA"/>
</dbReference>
<dbReference type="Proteomes" id="UP000314294">
    <property type="component" value="Unassembled WGS sequence"/>
</dbReference>
<keyword evidence="4" id="KW-1185">Reference proteome</keyword>
<feature type="transmembrane region" description="Helical" evidence="2">
    <location>
        <begin position="126"/>
        <end position="145"/>
    </location>
</feature>
<gene>
    <name evidence="3" type="ORF">EYF80_053858</name>
</gene>
<dbReference type="AlphaFoldDB" id="A0A4Z2F4F7"/>
<organism evidence="3 4">
    <name type="scientific">Liparis tanakae</name>
    <name type="common">Tanaka's snailfish</name>
    <dbReference type="NCBI Taxonomy" id="230148"/>
    <lineage>
        <taxon>Eukaryota</taxon>
        <taxon>Metazoa</taxon>
        <taxon>Chordata</taxon>
        <taxon>Craniata</taxon>
        <taxon>Vertebrata</taxon>
        <taxon>Euteleostomi</taxon>
        <taxon>Actinopterygii</taxon>
        <taxon>Neopterygii</taxon>
        <taxon>Teleostei</taxon>
        <taxon>Neoteleostei</taxon>
        <taxon>Acanthomorphata</taxon>
        <taxon>Eupercaria</taxon>
        <taxon>Perciformes</taxon>
        <taxon>Cottioidei</taxon>
        <taxon>Cottales</taxon>
        <taxon>Liparidae</taxon>
        <taxon>Liparis</taxon>
    </lineage>
</organism>
<protein>
    <submittedName>
        <fullName evidence="3">Uncharacterized protein</fullName>
    </submittedName>
</protein>